<organism evidence="1">
    <name type="scientific">Salmonella enterica</name>
    <name type="common">Salmonella choleraesuis</name>
    <dbReference type="NCBI Taxonomy" id="28901"/>
    <lineage>
        <taxon>Bacteria</taxon>
        <taxon>Pseudomonadati</taxon>
        <taxon>Pseudomonadota</taxon>
        <taxon>Gammaproteobacteria</taxon>
        <taxon>Enterobacterales</taxon>
        <taxon>Enterobacteriaceae</taxon>
        <taxon>Salmonella</taxon>
    </lineage>
</organism>
<dbReference type="EMBL" id="AAJBUZ010000007">
    <property type="protein sequence ID" value="ECK4377440.1"/>
    <property type="molecule type" value="Genomic_DNA"/>
</dbReference>
<evidence type="ECO:0000313" key="1">
    <source>
        <dbReference type="EMBL" id="ECK4377440.1"/>
    </source>
</evidence>
<reference evidence="1" key="1">
    <citation type="submission" date="2019-08" db="EMBL/GenBank/DDBJ databases">
        <authorList>
            <consortium name="PulseNet: The National Subtyping Network for Foodborne Disease Surveillance"/>
            <person name="Tarr C.L."/>
            <person name="Trees E."/>
            <person name="Katz L.S."/>
            <person name="Carleton-Romer H.A."/>
            <person name="Stroika S."/>
            <person name="Kucerova Z."/>
            <person name="Roache K.F."/>
            <person name="Sabol A.L."/>
            <person name="Besser J."/>
            <person name="Gerner-Smidt P."/>
        </authorList>
    </citation>
    <scope>NUCLEOTIDE SEQUENCE</scope>
    <source>
        <strain evidence="1">PNUSAS085987</strain>
    </source>
</reference>
<name>A0A5Y5L975_SALER</name>
<protein>
    <submittedName>
        <fullName evidence="1">Uncharacterized protein</fullName>
    </submittedName>
</protein>
<dbReference type="AlphaFoldDB" id="A0A5Y5L975"/>
<sequence>MMSIIIIDSDWGDISTSDIQCLINSAIDLMDPFYGKPIPYDIEISNTPNIESPMVYNSRGVSGQYHINLTTKGHDYSQFYYQFFHEYCHIRTNYLAVDNKYSWFEESVCELASMFGVKRMAFVWKKEKLLPNAKNNFGYSIEKYIQRVIFNPRKNLPKQQLFKTWLDENREYLECERYDRDKNGIVANQLLSLFEREPTLWELMTYWNKWEISHNDSIYEAFDKWLSILPEEKKSSGSKIN</sequence>
<comment type="caution">
    <text evidence="1">The sequence shown here is derived from an EMBL/GenBank/DDBJ whole genome shotgun (WGS) entry which is preliminary data.</text>
</comment>
<proteinExistence type="predicted"/>
<accession>A0A5Y5L975</accession>
<gene>
    <name evidence="1" type="ORF">FRI78_15775</name>
</gene>